<dbReference type="GeneID" id="96875794"/>
<accession>D2U2G5</accession>
<dbReference type="InterPro" id="IPR006521">
    <property type="entry name" value="Tail_protein_I"/>
</dbReference>
<gene>
    <name evidence="1" type="ORF">ARN_27840</name>
    <name evidence="2" type="ORF">ArsFIN_05120</name>
    <name evidence="3" type="ORF">QE258_02030</name>
</gene>
<dbReference type="EMBL" id="CP038613">
    <property type="protein sequence ID" value="QBY41979.1"/>
    <property type="molecule type" value="Genomic_DNA"/>
</dbReference>
<dbReference type="Proteomes" id="UP001177592">
    <property type="component" value="Chromosome"/>
</dbReference>
<dbReference type="AlphaFoldDB" id="D2U2G5"/>
<evidence type="ECO:0000313" key="3">
    <source>
        <dbReference type="EMBL" id="WGM06175.1"/>
    </source>
</evidence>
<sequence length="196" mass="22905">MTEFNEKLKRLELPSWMNNGEPAALLRATKRFWQWIYDRITWPLTQLDPETCTEPLLNLLAYQRDIHRFNGEPLNLYRKRVKYAFINARDAGSVAGFIAIFQRLGVGYVEINERQPDIDWDVIILRVSDVQIANHPDLLLNIIRQYGRTCRRYRFEVMAAHKLRMPVSFVEADYVCYHAPLPHHSASSQTVGASLM</sequence>
<evidence type="ECO:0000313" key="5">
    <source>
        <dbReference type="Proteomes" id="UP001177592"/>
    </source>
</evidence>
<dbReference type="KEGG" id="ans:ArsFIN_05120"/>
<dbReference type="RefSeq" id="WP_026821520.1">
    <property type="nucleotide sequence ID" value="NZ_CP038613.1"/>
</dbReference>
<reference evidence="3" key="3">
    <citation type="submission" date="2023-04" db="EMBL/GenBank/DDBJ databases">
        <title>Genome dynamics across the evolutionary transition to endosymbiosis.</title>
        <authorList>
            <person name="Siozios S."/>
            <person name="Nadal-Jimenez P."/>
            <person name="Azagi T."/>
            <person name="Sprong H."/>
            <person name="Frost C.L."/>
            <person name="Parratt S.R."/>
            <person name="Taylor G."/>
            <person name="Brettell L."/>
            <person name="Lew K.C."/>
            <person name="Croft L."/>
            <person name="King K.C."/>
            <person name="Brockhurst M.A."/>
            <person name="Hypsa V."/>
            <person name="Novakova E."/>
            <person name="Darby A.C."/>
            <person name="Hurst G.D.D."/>
        </authorList>
    </citation>
    <scope>NUCLEOTIDE SEQUENCE</scope>
    <source>
        <strain evidence="3">ANv_CAN</strain>
    </source>
</reference>
<organism evidence="1">
    <name type="scientific">Arsenophonus nasoniae</name>
    <name type="common">son-killer infecting Nasonia vitripennis</name>
    <dbReference type="NCBI Taxonomy" id="638"/>
    <lineage>
        <taxon>Bacteria</taxon>
        <taxon>Pseudomonadati</taxon>
        <taxon>Pseudomonadota</taxon>
        <taxon>Gammaproteobacteria</taxon>
        <taxon>Enterobacterales</taxon>
        <taxon>Morganellaceae</taxon>
        <taxon>Arsenophonus</taxon>
    </lineage>
</organism>
<protein>
    <submittedName>
        <fullName evidence="1">Conserved hypothetical phage protein</fullName>
    </submittedName>
    <submittedName>
        <fullName evidence="2 3">Phage tail protein</fullName>
    </submittedName>
</protein>
<evidence type="ECO:0000313" key="4">
    <source>
        <dbReference type="Proteomes" id="UP000295134"/>
    </source>
</evidence>
<name>D2U2G5_9GAMM</name>
<dbReference type="EMBL" id="FN545250">
    <property type="protein sequence ID" value="CBA75225.1"/>
    <property type="molecule type" value="Genomic_DNA"/>
</dbReference>
<proteinExistence type="predicted"/>
<dbReference type="Pfam" id="PF09684">
    <property type="entry name" value="Tail_P2_I"/>
    <property type="match status" value="1"/>
</dbReference>
<evidence type="ECO:0000313" key="1">
    <source>
        <dbReference type="EMBL" id="CBA75225.1"/>
    </source>
</evidence>
<dbReference type="Proteomes" id="UP000295134">
    <property type="component" value="Chromosome"/>
</dbReference>
<reference evidence="2 4" key="2">
    <citation type="submission" date="2019-03" db="EMBL/GenBank/DDBJ databases">
        <title>Long-read sequencing reveals hyperdense prophage content in a complex bacterial symbiont genome.</title>
        <authorList>
            <person name="Frost C.L."/>
            <person name="Siozios S."/>
            <person name="Nadal-Jimenez P."/>
            <person name="Brockhurst M.A."/>
            <person name="King K.C."/>
            <person name="Darby A.C."/>
            <person name="Hurst G.D.D."/>
        </authorList>
    </citation>
    <scope>NUCLEOTIDE SEQUENCE [LARGE SCALE GENOMIC DNA]</scope>
    <source>
        <strain evidence="2 4">FIN</strain>
    </source>
</reference>
<dbReference type="EMBL" id="CP123523">
    <property type="protein sequence ID" value="WGM06175.1"/>
    <property type="molecule type" value="Genomic_DNA"/>
</dbReference>
<keyword evidence="5" id="KW-1185">Reference proteome</keyword>
<reference evidence="1" key="1">
    <citation type="journal article" date="2010" name="Insect Mol. Biol.">
        <title>The draft genome sequence of Arsenophonus nasoniae, son-killer bacterium of Nasonia vitripennis, reveals genes associated with virulence and symbiosis.</title>
        <authorList>
            <person name="Wilkes T."/>
            <person name="Darby A.C."/>
            <person name="Choi J."/>
            <person name="Colborne J.K."/>
            <person name="Werren J.H."/>
            <person name="Hurst G.D.D."/>
        </authorList>
    </citation>
    <scope>NUCLEOTIDE SEQUENCE</scope>
</reference>
<evidence type="ECO:0000313" key="2">
    <source>
        <dbReference type="EMBL" id="QBY41979.1"/>
    </source>
</evidence>